<reference evidence="2 3" key="1">
    <citation type="submission" date="2016-01" db="EMBL/GenBank/DDBJ databases">
        <title>The new phylogeny of the genus Mycobacterium.</title>
        <authorList>
            <person name="Tarcisio F."/>
            <person name="Conor M."/>
            <person name="Antonella G."/>
            <person name="Elisabetta G."/>
            <person name="Giulia F.S."/>
            <person name="Sara T."/>
            <person name="Anna F."/>
            <person name="Clotilde B."/>
            <person name="Roberto B."/>
            <person name="Veronica D.S."/>
            <person name="Fabio R."/>
            <person name="Monica P."/>
            <person name="Olivier J."/>
            <person name="Enrico T."/>
            <person name="Nicola S."/>
        </authorList>
    </citation>
    <scope>NUCLEOTIDE SEQUENCE [LARGE SCALE GENOMIC DNA]</scope>
    <source>
        <strain evidence="2 3">DSM 44339</strain>
    </source>
</reference>
<gene>
    <name evidence="2" type="ORF">AWC01_03215</name>
</gene>
<keyword evidence="3" id="KW-1185">Reference proteome</keyword>
<accession>A0A1X1TJJ7</accession>
<dbReference type="Proteomes" id="UP000193564">
    <property type="component" value="Unassembled WGS sequence"/>
</dbReference>
<name>A0A1X1TJJ7_9MYCO</name>
<feature type="signal peptide" evidence="1">
    <location>
        <begin position="1"/>
        <end position="37"/>
    </location>
</feature>
<keyword evidence="1" id="KW-0732">Signal</keyword>
<evidence type="ECO:0000256" key="1">
    <source>
        <dbReference type="SAM" id="SignalP"/>
    </source>
</evidence>
<feature type="chain" id="PRO_5012687912" evidence="1">
    <location>
        <begin position="38"/>
        <end position="127"/>
    </location>
</feature>
<dbReference type="AlphaFoldDB" id="A0A1X1TJJ7"/>
<dbReference type="RefSeq" id="WP_085188166.1">
    <property type="nucleotide sequence ID" value="NZ_AP022605.1"/>
</dbReference>
<dbReference type="EMBL" id="LQOS01000011">
    <property type="protein sequence ID" value="ORV44752.1"/>
    <property type="molecule type" value="Genomic_DNA"/>
</dbReference>
<comment type="caution">
    <text evidence="2">The sequence shown here is derived from an EMBL/GenBank/DDBJ whole genome shotgun (WGS) entry which is preliminary data.</text>
</comment>
<protein>
    <submittedName>
        <fullName evidence="2">Uncharacterized protein</fullName>
    </submittedName>
</protein>
<sequence length="127" mass="13423">MSTMATQIRGGLTRVQVGAAACAVVAAAAFPAVVANAETIAPAPMAPAVTQILIDGPFVPLSPVMDIAEQPVWLENRIERFQAVFFEVVERVDGSPFLKAILPPYTDIGRMIVDAILARIGPYGTSD</sequence>
<organism evidence="2 3">
    <name type="scientific">Mycolicibacterium doricum</name>
    <dbReference type="NCBI Taxonomy" id="126673"/>
    <lineage>
        <taxon>Bacteria</taxon>
        <taxon>Bacillati</taxon>
        <taxon>Actinomycetota</taxon>
        <taxon>Actinomycetes</taxon>
        <taxon>Mycobacteriales</taxon>
        <taxon>Mycobacteriaceae</taxon>
        <taxon>Mycolicibacterium</taxon>
    </lineage>
</organism>
<evidence type="ECO:0000313" key="3">
    <source>
        <dbReference type="Proteomes" id="UP000193564"/>
    </source>
</evidence>
<proteinExistence type="predicted"/>
<evidence type="ECO:0000313" key="2">
    <source>
        <dbReference type="EMBL" id="ORV44752.1"/>
    </source>
</evidence>